<keyword evidence="2" id="KW-1185">Reference proteome</keyword>
<dbReference type="AlphaFoldDB" id="A0A6N7QMW1"/>
<sequence length="161" mass="17943">MSYRTRQSLNTVVDEFEALFLKWHGSDPQTFRSKNHVSLFGIHPEYNDYVEISNAEKHSVVSLSLMRPSDAEAPLTSSIKSFAGLPVVSQSRIGGMTIYHLATPYGMTAARSQVLAYLKQEGWEHQPTFTADAMLMRGESLAMVQAVDDSDALALTIMRDE</sequence>
<reference evidence="1 2" key="1">
    <citation type="submission" date="2019-11" db="EMBL/GenBank/DDBJ databases">
        <authorList>
            <person name="Zhang X.Y."/>
        </authorList>
    </citation>
    <scope>NUCLEOTIDE SEQUENCE [LARGE SCALE GENOMIC DNA]</scope>
    <source>
        <strain evidence="1 2">C176</strain>
    </source>
</reference>
<name>A0A6N7QMW1_9GAMM</name>
<comment type="caution">
    <text evidence="1">The sequence shown here is derived from an EMBL/GenBank/DDBJ whole genome shotgun (WGS) entry which is preliminary data.</text>
</comment>
<proteinExistence type="predicted"/>
<evidence type="ECO:0000313" key="2">
    <source>
        <dbReference type="Proteomes" id="UP000433788"/>
    </source>
</evidence>
<evidence type="ECO:0000313" key="1">
    <source>
        <dbReference type="EMBL" id="MRH77372.1"/>
    </source>
</evidence>
<gene>
    <name evidence="1" type="ORF">GH984_01425</name>
</gene>
<dbReference type="EMBL" id="WJPP01000001">
    <property type="protein sequence ID" value="MRH77372.1"/>
    <property type="molecule type" value="Genomic_DNA"/>
</dbReference>
<organism evidence="1 2">
    <name type="scientific">Spiribacter salilacus</name>
    <dbReference type="NCBI Taxonomy" id="2664894"/>
    <lineage>
        <taxon>Bacteria</taxon>
        <taxon>Pseudomonadati</taxon>
        <taxon>Pseudomonadota</taxon>
        <taxon>Gammaproteobacteria</taxon>
        <taxon>Chromatiales</taxon>
        <taxon>Ectothiorhodospiraceae</taxon>
        <taxon>Spiribacter</taxon>
    </lineage>
</organism>
<dbReference type="RefSeq" id="WP_153718426.1">
    <property type="nucleotide sequence ID" value="NZ_WJPP01000001.1"/>
</dbReference>
<dbReference type="Proteomes" id="UP000433788">
    <property type="component" value="Unassembled WGS sequence"/>
</dbReference>
<protein>
    <submittedName>
        <fullName evidence="1">Uncharacterized protein</fullName>
    </submittedName>
</protein>
<accession>A0A6N7QMW1</accession>